<dbReference type="AlphaFoldDB" id="A0A5S5BV48"/>
<dbReference type="InterPro" id="IPR010559">
    <property type="entry name" value="Sig_transdc_His_kin_internal"/>
</dbReference>
<dbReference type="EC" id="2.7.13.3" evidence="3"/>
<dbReference type="SMART" id="SM00387">
    <property type="entry name" value="HATPase_c"/>
    <property type="match status" value="1"/>
</dbReference>
<dbReference type="InterPro" id="IPR003594">
    <property type="entry name" value="HATPase_dom"/>
</dbReference>
<dbReference type="Pfam" id="PF00672">
    <property type="entry name" value="HAMP"/>
    <property type="match status" value="1"/>
</dbReference>
<keyword evidence="12" id="KW-0812">Transmembrane</keyword>
<name>A0A5S5BV48_9BACL</name>
<evidence type="ECO:0000259" key="13">
    <source>
        <dbReference type="PROSITE" id="PS50109"/>
    </source>
</evidence>
<evidence type="ECO:0000256" key="4">
    <source>
        <dbReference type="ARBA" id="ARBA00022475"/>
    </source>
</evidence>
<keyword evidence="7" id="KW-0547">Nucleotide-binding</keyword>
<dbReference type="PANTHER" id="PTHR34220">
    <property type="entry name" value="SENSOR HISTIDINE KINASE YPDA"/>
    <property type="match status" value="1"/>
</dbReference>
<dbReference type="GO" id="GO:0005886">
    <property type="term" value="C:plasma membrane"/>
    <property type="evidence" value="ECO:0007669"/>
    <property type="project" value="UniProtKB-SubCell"/>
</dbReference>
<evidence type="ECO:0000259" key="14">
    <source>
        <dbReference type="PROSITE" id="PS50885"/>
    </source>
</evidence>
<evidence type="ECO:0000256" key="6">
    <source>
        <dbReference type="ARBA" id="ARBA00022679"/>
    </source>
</evidence>
<dbReference type="Gene3D" id="6.10.340.10">
    <property type="match status" value="1"/>
</dbReference>
<dbReference type="PROSITE" id="PS50109">
    <property type="entry name" value="HIS_KIN"/>
    <property type="match status" value="1"/>
</dbReference>
<feature type="transmembrane region" description="Helical" evidence="12">
    <location>
        <begin position="20"/>
        <end position="38"/>
    </location>
</feature>
<dbReference type="Pfam" id="PF06580">
    <property type="entry name" value="His_kinase"/>
    <property type="match status" value="1"/>
</dbReference>
<comment type="catalytic activity">
    <reaction evidence="1">
        <text>ATP + protein L-histidine = ADP + protein N-phospho-L-histidine.</text>
        <dbReference type="EC" id="2.7.13.3"/>
    </reaction>
</comment>
<feature type="transmembrane region" description="Helical" evidence="12">
    <location>
        <begin position="310"/>
        <end position="332"/>
    </location>
</feature>
<protein>
    <recommendedName>
        <fullName evidence="3">histidine kinase</fullName>
        <ecNumber evidence="3">2.7.13.3</ecNumber>
    </recommendedName>
</protein>
<dbReference type="Gene3D" id="3.30.565.10">
    <property type="entry name" value="Histidine kinase-like ATPase, C-terminal domain"/>
    <property type="match status" value="1"/>
</dbReference>
<dbReference type="CDD" id="cd06225">
    <property type="entry name" value="HAMP"/>
    <property type="match status" value="1"/>
</dbReference>
<dbReference type="PRINTS" id="PR00344">
    <property type="entry name" value="BCTRLSENSOR"/>
</dbReference>
<dbReference type="PROSITE" id="PS50885">
    <property type="entry name" value="HAMP"/>
    <property type="match status" value="1"/>
</dbReference>
<dbReference type="SUPFAM" id="SSF55874">
    <property type="entry name" value="ATPase domain of HSP90 chaperone/DNA topoisomerase II/histidine kinase"/>
    <property type="match status" value="1"/>
</dbReference>
<accession>A0A5S5BV48</accession>
<keyword evidence="16" id="KW-1185">Reference proteome</keyword>
<evidence type="ECO:0000256" key="12">
    <source>
        <dbReference type="SAM" id="Phobius"/>
    </source>
</evidence>
<dbReference type="RefSeq" id="WP_148931744.1">
    <property type="nucleotide sequence ID" value="NZ_VNHS01000010.1"/>
</dbReference>
<dbReference type="OrthoDB" id="9776552at2"/>
<dbReference type="Proteomes" id="UP000323257">
    <property type="component" value="Unassembled WGS sequence"/>
</dbReference>
<keyword evidence="12" id="KW-1133">Transmembrane helix</keyword>
<sequence length="600" mass="67426">MIFLRLARLQDLSIKYKLFLSYLALILIPLCMFLYINASVSQRENEKDVLYSARQVLSQTRAFLEFKTESAVNSLNMIALNDTVQELSQTNRDLYRNNIGRWLLDAGTLDKVFLVSKSNPDIRHVRIYMKDGLVALAQNDTFKDLNRYLHSVWYESLMAEKNKIKWFGNGVFPQEGDEPSIHVIRSIPSSTNLLDSNGAVQLLLPSSTFQSILDQSVFTPSSKALILNGSHEIISTSSQFGRPDLQAYNGILSAFASEELRTGHLKTLEVNGEKLLVGAQHVRNTDWTLLLTTPYADIHSQSNKSRKPMILVFLLIALFTLPFSFFAASTAIKRIRALMVLTRKAVRGDYQTSLVPGSADEIGELIRSFNHMLTTISGNIEEKYLLGKEIKNLELRALQAQIDPHFLYNTLDLINWMSVKNQAPEIGVVVVALSKFYKLSLSDGQDIISIRNELEHVKTYIDIQNMRFGGSIQLEIEVPETVLSRSIIKIVLQPIVENAIIHGILEKPEERGTISIRSDFDGRSIILYVRDDGVGMPADRISKIMSKASEPKDRAGYGLKNIHERIQLVYGEEFGLAFDSEPGKGTTVSVRIPALPDAMS</sequence>
<proteinExistence type="predicted"/>
<keyword evidence="8 15" id="KW-0418">Kinase</keyword>
<reference evidence="15 16" key="1">
    <citation type="submission" date="2019-07" db="EMBL/GenBank/DDBJ databases">
        <title>Genomic Encyclopedia of Type Strains, Phase III (KMG-III): the genomes of soil and plant-associated and newly described type strains.</title>
        <authorList>
            <person name="Whitman W."/>
        </authorList>
    </citation>
    <scope>NUCLEOTIDE SEQUENCE [LARGE SCALE GENOMIC DNA]</scope>
    <source>
        <strain evidence="15 16">BL24</strain>
    </source>
</reference>
<keyword evidence="10" id="KW-0902">Two-component regulatory system</keyword>
<keyword evidence="9" id="KW-0067">ATP-binding</keyword>
<comment type="subcellular location">
    <subcellularLocation>
        <location evidence="2">Cell membrane</location>
        <topology evidence="2">Multi-pass membrane protein</topology>
    </subcellularLocation>
</comment>
<feature type="domain" description="Histidine kinase" evidence="13">
    <location>
        <begin position="492"/>
        <end position="596"/>
    </location>
</feature>
<dbReference type="InterPro" id="IPR036890">
    <property type="entry name" value="HATPase_C_sf"/>
</dbReference>
<evidence type="ECO:0000256" key="10">
    <source>
        <dbReference type="ARBA" id="ARBA00023012"/>
    </source>
</evidence>
<dbReference type="InterPro" id="IPR050640">
    <property type="entry name" value="Bact_2-comp_sensor_kinase"/>
</dbReference>
<comment type="caution">
    <text evidence="15">The sequence shown here is derived from an EMBL/GenBank/DDBJ whole genome shotgun (WGS) entry which is preliminary data.</text>
</comment>
<evidence type="ECO:0000313" key="15">
    <source>
        <dbReference type="EMBL" id="TYP71061.1"/>
    </source>
</evidence>
<dbReference type="Pfam" id="PF02518">
    <property type="entry name" value="HATPase_c"/>
    <property type="match status" value="1"/>
</dbReference>
<evidence type="ECO:0000256" key="1">
    <source>
        <dbReference type="ARBA" id="ARBA00000085"/>
    </source>
</evidence>
<evidence type="ECO:0000256" key="3">
    <source>
        <dbReference type="ARBA" id="ARBA00012438"/>
    </source>
</evidence>
<evidence type="ECO:0000313" key="16">
    <source>
        <dbReference type="Proteomes" id="UP000323257"/>
    </source>
</evidence>
<dbReference type="PANTHER" id="PTHR34220:SF7">
    <property type="entry name" value="SENSOR HISTIDINE KINASE YPDA"/>
    <property type="match status" value="1"/>
</dbReference>
<dbReference type="EMBL" id="VNHS01000010">
    <property type="protein sequence ID" value="TYP71061.1"/>
    <property type="molecule type" value="Genomic_DNA"/>
</dbReference>
<evidence type="ECO:0000256" key="5">
    <source>
        <dbReference type="ARBA" id="ARBA00022553"/>
    </source>
</evidence>
<keyword evidence="6" id="KW-0808">Transferase</keyword>
<evidence type="ECO:0000256" key="2">
    <source>
        <dbReference type="ARBA" id="ARBA00004651"/>
    </source>
</evidence>
<feature type="domain" description="HAMP" evidence="14">
    <location>
        <begin position="329"/>
        <end position="381"/>
    </location>
</feature>
<gene>
    <name evidence="15" type="ORF">BCM02_11010</name>
</gene>
<evidence type="ECO:0000256" key="11">
    <source>
        <dbReference type="ARBA" id="ARBA00023136"/>
    </source>
</evidence>
<dbReference type="SMART" id="SM00304">
    <property type="entry name" value="HAMP"/>
    <property type="match status" value="1"/>
</dbReference>
<dbReference type="GO" id="GO:0000155">
    <property type="term" value="F:phosphorelay sensor kinase activity"/>
    <property type="evidence" value="ECO:0007669"/>
    <property type="project" value="InterPro"/>
</dbReference>
<keyword evidence="11 12" id="KW-0472">Membrane</keyword>
<organism evidence="15 16">
    <name type="scientific">Paenibacillus methanolicus</name>
    <dbReference type="NCBI Taxonomy" id="582686"/>
    <lineage>
        <taxon>Bacteria</taxon>
        <taxon>Bacillati</taxon>
        <taxon>Bacillota</taxon>
        <taxon>Bacilli</taxon>
        <taxon>Bacillales</taxon>
        <taxon>Paenibacillaceae</taxon>
        <taxon>Paenibacillus</taxon>
    </lineage>
</organism>
<keyword evidence="4" id="KW-1003">Cell membrane</keyword>
<dbReference type="GO" id="GO:0005524">
    <property type="term" value="F:ATP binding"/>
    <property type="evidence" value="ECO:0007669"/>
    <property type="project" value="UniProtKB-KW"/>
</dbReference>
<keyword evidence="5" id="KW-0597">Phosphoprotein</keyword>
<evidence type="ECO:0000256" key="7">
    <source>
        <dbReference type="ARBA" id="ARBA00022741"/>
    </source>
</evidence>
<dbReference type="InterPro" id="IPR003660">
    <property type="entry name" value="HAMP_dom"/>
</dbReference>
<dbReference type="InterPro" id="IPR004358">
    <property type="entry name" value="Sig_transdc_His_kin-like_C"/>
</dbReference>
<evidence type="ECO:0000256" key="9">
    <source>
        <dbReference type="ARBA" id="ARBA00022840"/>
    </source>
</evidence>
<dbReference type="SUPFAM" id="SSF158472">
    <property type="entry name" value="HAMP domain-like"/>
    <property type="match status" value="1"/>
</dbReference>
<evidence type="ECO:0000256" key="8">
    <source>
        <dbReference type="ARBA" id="ARBA00022777"/>
    </source>
</evidence>
<dbReference type="InterPro" id="IPR005467">
    <property type="entry name" value="His_kinase_dom"/>
</dbReference>